<dbReference type="GO" id="GO:0005737">
    <property type="term" value="C:cytoplasm"/>
    <property type="evidence" value="ECO:0007669"/>
    <property type="project" value="TreeGrafter"/>
</dbReference>
<dbReference type="KEGG" id="ptkz:JDV02_010265"/>
<dbReference type="GO" id="GO:0044550">
    <property type="term" value="P:secondary metabolite biosynthetic process"/>
    <property type="evidence" value="ECO:0007669"/>
    <property type="project" value="TreeGrafter"/>
</dbReference>
<proteinExistence type="inferred from homology"/>
<evidence type="ECO:0000259" key="4">
    <source>
        <dbReference type="Pfam" id="PF03959"/>
    </source>
</evidence>
<dbReference type="InterPro" id="IPR005645">
    <property type="entry name" value="FSH-like_dom"/>
</dbReference>
<dbReference type="GO" id="GO:0005634">
    <property type="term" value="C:nucleus"/>
    <property type="evidence" value="ECO:0007669"/>
    <property type="project" value="TreeGrafter"/>
</dbReference>
<evidence type="ECO:0000256" key="1">
    <source>
        <dbReference type="ARBA" id="ARBA00005863"/>
    </source>
</evidence>
<dbReference type="InterPro" id="IPR029058">
    <property type="entry name" value="AB_hydrolase_fold"/>
</dbReference>
<dbReference type="PANTHER" id="PTHR48070:SF3">
    <property type="entry name" value="ESTERASE DBAE-RELATED"/>
    <property type="match status" value="1"/>
</dbReference>
<dbReference type="Proteomes" id="UP000829364">
    <property type="component" value="Chromosome 12"/>
</dbReference>
<keyword evidence="6" id="KW-1185">Reference proteome</keyword>
<dbReference type="PANTHER" id="PTHR48070">
    <property type="entry name" value="ESTERASE OVCA2"/>
    <property type="match status" value="1"/>
</dbReference>
<comment type="similarity">
    <text evidence="1">Belongs to the LovG family.</text>
</comment>
<dbReference type="GeneID" id="72072209"/>
<reference evidence="5" key="1">
    <citation type="submission" date="2021-11" db="EMBL/GenBank/DDBJ databases">
        <title>Purpureocillium_takamizusanense_genome.</title>
        <authorList>
            <person name="Nguyen N.-H."/>
        </authorList>
    </citation>
    <scope>NUCLEOTIDE SEQUENCE</scope>
    <source>
        <strain evidence="5">PT3</strain>
    </source>
</reference>
<dbReference type="Gene3D" id="3.40.50.1820">
    <property type="entry name" value="alpha/beta hydrolase"/>
    <property type="match status" value="1"/>
</dbReference>
<dbReference type="Pfam" id="PF03959">
    <property type="entry name" value="FSH1"/>
    <property type="match status" value="1"/>
</dbReference>
<evidence type="ECO:0000313" key="6">
    <source>
        <dbReference type="Proteomes" id="UP000829364"/>
    </source>
</evidence>
<dbReference type="GO" id="GO:0016787">
    <property type="term" value="F:hydrolase activity"/>
    <property type="evidence" value="ECO:0007669"/>
    <property type="project" value="UniProtKB-KW"/>
</dbReference>
<name>A0A9Q8VGD6_9HYPO</name>
<feature type="compositionally biased region" description="Low complexity" evidence="3">
    <location>
        <begin position="149"/>
        <end position="161"/>
    </location>
</feature>
<feature type="region of interest" description="Disordered" evidence="3">
    <location>
        <begin position="141"/>
        <end position="161"/>
    </location>
</feature>
<gene>
    <name evidence="5" type="ORF">JDV02_010265</name>
</gene>
<protein>
    <recommendedName>
        <fullName evidence="4">Serine hydrolase domain-containing protein</fullName>
    </recommendedName>
</protein>
<dbReference type="OrthoDB" id="2094269at2759"/>
<dbReference type="EMBL" id="CP086365">
    <property type="protein sequence ID" value="UNI24528.1"/>
    <property type="molecule type" value="Genomic_DNA"/>
</dbReference>
<dbReference type="RefSeq" id="XP_047848009.1">
    <property type="nucleotide sequence ID" value="XM_047991996.1"/>
</dbReference>
<dbReference type="AlphaFoldDB" id="A0A9Q8VGD6"/>
<evidence type="ECO:0000313" key="5">
    <source>
        <dbReference type="EMBL" id="UNI24528.1"/>
    </source>
</evidence>
<keyword evidence="2" id="KW-0378">Hydrolase</keyword>
<organism evidence="5 6">
    <name type="scientific">Purpureocillium takamizusanense</name>
    <dbReference type="NCBI Taxonomy" id="2060973"/>
    <lineage>
        <taxon>Eukaryota</taxon>
        <taxon>Fungi</taxon>
        <taxon>Dikarya</taxon>
        <taxon>Ascomycota</taxon>
        <taxon>Pezizomycotina</taxon>
        <taxon>Sordariomycetes</taxon>
        <taxon>Hypocreomycetidae</taxon>
        <taxon>Hypocreales</taxon>
        <taxon>Ophiocordycipitaceae</taxon>
        <taxon>Purpureocillium</taxon>
    </lineage>
</organism>
<feature type="domain" description="Serine hydrolase" evidence="4">
    <location>
        <begin position="13"/>
        <end position="276"/>
    </location>
</feature>
<dbReference type="InterPro" id="IPR050593">
    <property type="entry name" value="LovG"/>
</dbReference>
<evidence type="ECO:0000256" key="3">
    <source>
        <dbReference type="SAM" id="MobiDB-lite"/>
    </source>
</evidence>
<evidence type="ECO:0000256" key="2">
    <source>
        <dbReference type="ARBA" id="ARBA00022801"/>
    </source>
</evidence>
<sequence>MTRSPPPPDPSLPRILCLHGGGTNGLVFRMQCRGLVAALKPHFRFVFAEGPFASDPHPAIVAVYGDCGPFRSWQRCRDDDPAVTADESADKIAAACRAAMEADDDDEHEGGTGPWVAVLGFSQGAKMAASLLWSQERLRREDEEDNAATTTGTSIRTKTTKAATATRPSLLADFKFGVLIAGSPPTVSLDTRVRAPIPRFSIDAQRSLLNLAEWPASSRGEHALRTTPTVHVHGVLDPGLARHRRLLAAYCAEGTTRLVEWQGDHRLPIKAPDVQAVADAVMEVARETGAILY</sequence>
<accession>A0A9Q8VGD6</accession>
<dbReference type="SUPFAM" id="SSF53474">
    <property type="entry name" value="alpha/beta-Hydrolases"/>
    <property type="match status" value="1"/>
</dbReference>